<dbReference type="Pfam" id="PF12848">
    <property type="entry name" value="ABC_tran_Xtn"/>
    <property type="match status" value="1"/>
</dbReference>
<dbReference type="PANTHER" id="PTHR42855">
    <property type="entry name" value="ABC TRANSPORTER ATP-BINDING SUBUNIT"/>
    <property type="match status" value="1"/>
</dbReference>
<dbReference type="GO" id="GO:0005524">
    <property type="term" value="F:ATP binding"/>
    <property type="evidence" value="ECO:0007669"/>
    <property type="project" value="UniProtKB-KW"/>
</dbReference>
<dbReference type="Gene3D" id="3.40.50.300">
    <property type="entry name" value="P-loop containing nucleotide triphosphate hydrolases"/>
    <property type="match status" value="2"/>
</dbReference>
<feature type="coiled-coil region" evidence="3">
    <location>
        <begin position="254"/>
        <end position="281"/>
    </location>
</feature>
<dbReference type="InterPro" id="IPR032781">
    <property type="entry name" value="ABC_tran_Xtn"/>
</dbReference>
<dbReference type="PROSITE" id="PS50893">
    <property type="entry name" value="ABC_TRANSPORTER_2"/>
    <property type="match status" value="2"/>
</dbReference>
<dbReference type="InterPro" id="IPR027417">
    <property type="entry name" value="P-loop_NTPase"/>
</dbReference>
<organism evidence="5 6">
    <name type="scientific">Candidatus Clostridium helianthi</name>
    <dbReference type="NCBI Taxonomy" id="3381660"/>
    <lineage>
        <taxon>Bacteria</taxon>
        <taxon>Bacillati</taxon>
        <taxon>Bacillota</taxon>
        <taxon>Clostridia</taxon>
        <taxon>Eubacteriales</taxon>
        <taxon>Clostridiaceae</taxon>
        <taxon>Clostridium</taxon>
    </lineage>
</organism>
<dbReference type="RefSeq" id="WP_406761427.1">
    <property type="nucleotide sequence ID" value="NZ_JBJIAB010000015.1"/>
</dbReference>
<dbReference type="PROSITE" id="PS00211">
    <property type="entry name" value="ABC_TRANSPORTER_1"/>
    <property type="match status" value="2"/>
</dbReference>
<evidence type="ECO:0000256" key="1">
    <source>
        <dbReference type="ARBA" id="ARBA00022741"/>
    </source>
</evidence>
<name>A0ABW8S525_9CLOT</name>
<feature type="domain" description="ABC transporter" evidence="4">
    <location>
        <begin position="314"/>
        <end position="528"/>
    </location>
</feature>
<dbReference type="InterPro" id="IPR003593">
    <property type="entry name" value="AAA+_ATPase"/>
</dbReference>
<keyword evidence="2 5" id="KW-0067">ATP-binding</keyword>
<dbReference type="PANTHER" id="PTHR42855:SF2">
    <property type="entry name" value="DRUG RESISTANCE ABC TRANSPORTER,ATP-BINDING PROTEIN"/>
    <property type="match status" value="1"/>
</dbReference>
<dbReference type="InterPro" id="IPR003439">
    <property type="entry name" value="ABC_transporter-like_ATP-bd"/>
</dbReference>
<comment type="caution">
    <text evidence="5">The sequence shown here is derived from an EMBL/GenBank/DDBJ whole genome shotgun (WGS) entry which is preliminary data.</text>
</comment>
<sequence>MSILTIENMSHSFGDRILFNDVSFRLLKGEHIGLVGANGEGKSTFMKIITDQILPDKGTIEWNNKFSIGYMDQLVDLKQGINALNFLKEAFDNLFNIESKINNLYIDLQNMSEKDMEKSLNKIAIMQEILDKNDFYSINSKIQATAVGLGIKDLLDKDVSTLSGGQRTKILLAKLLLQKPDILLLDEPTNHLDEEHIEWLKNYLVNYENAFILISHDNVFLNNVVNVVYHLEHKVLTRYEGDYDYFIKLYEIRKEQRLIEYKEQQNEIEKLEDYIRKNKARASTSKQAKSREKKLNKIERIEIKKEIIKPHFNFKTVKMPESIILEVSNLIIGYNRPLSKPLNLKMKRGQKIAVTGANGLGKTTLLKTLLGMLKPINGEITLSEHRKIGYFEQEIAWNSTNSVLYDVWRDFPHLTQTEVRRELARCGLTRQHIDSPINILSGGEQAKVRLCKLINEYTNVLVLDEPTNHLDINAKNELKRALKEYEGSMILVCHEPEFYKDIATDIWDCEEWCALINNIILLKKSMRMYKKKP</sequence>
<evidence type="ECO:0000256" key="2">
    <source>
        <dbReference type="ARBA" id="ARBA00022840"/>
    </source>
</evidence>
<evidence type="ECO:0000313" key="6">
    <source>
        <dbReference type="Proteomes" id="UP001623600"/>
    </source>
</evidence>
<dbReference type="SUPFAM" id="SSF52540">
    <property type="entry name" value="P-loop containing nucleoside triphosphate hydrolases"/>
    <property type="match status" value="2"/>
</dbReference>
<evidence type="ECO:0000313" key="5">
    <source>
        <dbReference type="EMBL" id="MFL0165979.1"/>
    </source>
</evidence>
<evidence type="ECO:0000256" key="3">
    <source>
        <dbReference type="SAM" id="Coils"/>
    </source>
</evidence>
<dbReference type="InterPro" id="IPR017871">
    <property type="entry name" value="ABC_transporter-like_CS"/>
</dbReference>
<dbReference type="InterPro" id="IPR051309">
    <property type="entry name" value="ABCF_ATPase"/>
</dbReference>
<dbReference type="Pfam" id="PF00005">
    <property type="entry name" value="ABC_tran"/>
    <property type="match status" value="2"/>
</dbReference>
<dbReference type="CDD" id="cd03221">
    <property type="entry name" value="ABCF_EF-3"/>
    <property type="match status" value="2"/>
</dbReference>
<feature type="domain" description="ABC transporter" evidence="4">
    <location>
        <begin position="4"/>
        <end position="258"/>
    </location>
</feature>
<reference evidence="5 6" key="1">
    <citation type="submission" date="2024-11" db="EMBL/GenBank/DDBJ databases">
        <authorList>
            <person name="Heng Y.C."/>
            <person name="Lim A.C.H."/>
            <person name="Lee J.K.Y."/>
            <person name="Kittelmann S."/>
        </authorList>
    </citation>
    <scope>NUCLEOTIDE SEQUENCE [LARGE SCALE GENOMIC DNA]</scope>
    <source>
        <strain evidence="5 6">WILCCON 0112</strain>
    </source>
</reference>
<dbReference type="SMART" id="SM00382">
    <property type="entry name" value="AAA"/>
    <property type="match status" value="2"/>
</dbReference>
<proteinExistence type="predicted"/>
<keyword evidence="1" id="KW-0547">Nucleotide-binding</keyword>
<dbReference type="EMBL" id="JBJIAB010000015">
    <property type="protein sequence ID" value="MFL0165979.1"/>
    <property type="molecule type" value="Genomic_DNA"/>
</dbReference>
<accession>A0ABW8S525</accession>
<dbReference type="Proteomes" id="UP001623600">
    <property type="component" value="Unassembled WGS sequence"/>
</dbReference>
<evidence type="ECO:0000259" key="4">
    <source>
        <dbReference type="PROSITE" id="PS50893"/>
    </source>
</evidence>
<gene>
    <name evidence="5" type="ORF">ACJDTP_12950</name>
</gene>
<protein>
    <submittedName>
        <fullName evidence="5">ABC-F family ATP-binding cassette domain-containing protein</fullName>
    </submittedName>
</protein>
<keyword evidence="6" id="KW-1185">Reference proteome</keyword>
<keyword evidence="3" id="KW-0175">Coiled coil</keyword>